<dbReference type="SUPFAM" id="SSF53756">
    <property type="entry name" value="UDP-Glycosyltransferase/glycogen phosphorylase"/>
    <property type="match status" value="1"/>
</dbReference>
<organism evidence="1 2">
    <name type="scientific">Pseudomonas xantholysinigenes</name>
    <dbReference type="NCBI Taxonomy" id="2745490"/>
    <lineage>
        <taxon>Bacteria</taxon>
        <taxon>Pseudomonadati</taxon>
        <taxon>Pseudomonadota</taxon>
        <taxon>Gammaproteobacteria</taxon>
        <taxon>Pseudomonadales</taxon>
        <taxon>Pseudomonadaceae</taxon>
        <taxon>Pseudomonas</taxon>
    </lineage>
</organism>
<keyword evidence="2" id="KW-1185">Reference proteome</keyword>
<reference evidence="1 2" key="1">
    <citation type="journal article" date="2020" name="Microorganisms">
        <title>Reliable Identification of Environmental Pseudomonas Isolates Using the rpoD Gene.</title>
        <authorList>
            <consortium name="The Broad Institute Genome Sequencing Platform"/>
            <person name="Girard L."/>
            <person name="Lood C."/>
            <person name="Rokni-Zadeh H."/>
            <person name="van Noort V."/>
            <person name="Lavigne R."/>
            <person name="De Mot R."/>
        </authorList>
    </citation>
    <scope>NUCLEOTIDE SEQUENCE [LARGE SCALE GENOMIC DNA]</scope>
    <source>
        <strain evidence="1 2">RW9S1A</strain>
    </source>
</reference>
<protein>
    <submittedName>
        <fullName evidence="1">Glycosyltransferase family 4 protein</fullName>
    </submittedName>
</protein>
<evidence type="ECO:0000313" key="2">
    <source>
        <dbReference type="Proteomes" id="UP000633418"/>
    </source>
</evidence>
<gene>
    <name evidence="1" type="ORF">HU772_013040</name>
</gene>
<proteinExistence type="predicted"/>
<dbReference type="AlphaFoldDB" id="A0A9E6PT58"/>
<dbReference type="Gene3D" id="3.40.50.2000">
    <property type="entry name" value="Glycogen Phosphorylase B"/>
    <property type="match status" value="1"/>
</dbReference>
<accession>A0A9E6PT58</accession>
<dbReference type="EMBL" id="CP077095">
    <property type="protein sequence ID" value="QXI36288.1"/>
    <property type="molecule type" value="Genomic_DNA"/>
</dbReference>
<dbReference type="RefSeq" id="WP_186659478.1">
    <property type="nucleotide sequence ID" value="NZ_CP077095.1"/>
</dbReference>
<evidence type="ECO:0000313" key="1">
    <source>
        <dbReference type="EMBL" id="QXI36288.1"/>
    </source>
</evidence>
<reference evidence="1 2" key="2">
    <citation type="journal article" date="2021" name="Microorganisms">
        <title>The Ever-Expanding Pseudomonas Genus: Description of 43 New Species and Partition of the Pseudomonas putida Group.</title>
        <authorList>
            <person name="Girard L."/>
            <person name="Lood C."/>
            <person name="Hofte M."/>
            <person name="Vandamme P."/>
            <person name="Rokni-Zadeh H."/>
            <person name="van Noort V."/>
            <person name="Lavigne R."/>
            <person name="De Mot R."/>
        </authorList>
    </citation>
    <scope>NUCLEOTIDE SEQUENCE [LARGE SCALE GENOMIC DNA]</scope>
    <source>
        <strain evidence="1 2">RW9S1A</strain>
    </source>
</reference>
<dbReference type="KEGG" id="pxn:HU772_013040"/>
<sequence length="401" mass="43841">MSHLLVIASTRPAPRVGSAGHYMLQVLQGFLARGWHVTFAAAETAGEHQADLAALGVNEQVIAANTLAPLAQAPDVVLFDHFAVEEQFAGLIALHYPGALRMLVGNGLHSLREARQQLLRRRLVEGLDPNDFRALFATTGPALYRQMAPSATTQRELAAIWRCDLTLLPGEAELDLLVNGFGVPDYLLHHCPITATPAPQPWRPFSERQHFVSLGNFDQAANQDALLWLRHNLWPMLRRRLPDARLDVWGAGAATRAMALHAPDEGFHLRGWAEDADTLMGNARVCLAPLRFGAGFKGRLLDALRCGTPSVTTPIGAEGLQGRQPWPGAIASSAEGLAEAAARLHSDEAQWNKAQAGCAQWLSQQRDALLVERVEHGLGHLEEQRLYNFTGAMLRRSAKPQ</sequence>
<dbReference type="Pfam" id="PF13692">
    <property type="entry name" value="Glyco_trans_1_4"/>
    <property type="match status" value="1"/>
</dbReference>
<name>A0A9E6PT58_9PSED</name>
<dbReference type="Proteomes" id="UP000633418">
    <property type="component" value="Chromosome"/>
</dbReference>